<keyword evidence="5" id="KW-1015">Disulfide bond</keyword>
<dbReference type="Pfam" id="PF00396">
    <property type="entry name" value="Granulin"/>
    <property type="match status" value="1"/>
</dbReference>
<keyword evidence="6" id="KW-0325">Glycoprotein</keyword>
<dbReference type="AlphaFoldDB" id="A0AAP0BR16"/>
<evidence type="ECO:0000256" key="5">
    <source>
        <dbReference type="ARBA" id="ARBA00023157"/>
    </source>
</evidence>
<proteinExistence type="inferred from homology"/>
<evidence type="ECO:0000259" key="7">
    <source>
        <dbReference type="SMART" id="SM00277"/>
    </source>
</evidence>
<feature type="domain" description="Granulins" evidence="7">
    <location>
        <begin position="233"/>
        <end position="290"/>
    </location>
</feature>
<dbReference type="Gene3D" id="3.90.70.10">
    <property type="entry name" value="Cysteine proteinases"/>
    <property type="match status" value="1"/>
</dbReference>
<dbReference type="FunFam" id="2.10.25.160:FF:000002">
    <property type="entry name" value="Cysteine protease 1"/>
    <property type="match status" value="1"/>
</dbReference>
<dbReference type="InterPro" id="IPR000118">
    <property type="entry name" value="Granulin"/>
</dbReference>
<evidence type="ECO:0000256" key="6">
    <source>
        <dbReference type="ARBA" id="ARBA00023180"/>
    </source>
</evidence>
<keyword evidence="10" id="KW-1185">Reference proteome</keyword>
<evidence type="ECO:0000256" key="1">
    <source>
        <dbReference type="ARBA" id="ARBA00008455"/>
    </source>
</evidence>
<gene>
    <name evidence="9" type="ORF">KSP39_PZI007346</name>
</gene>
<dbReference type="InterPro" id="IPR025661">
    <property type="entry name" value="Pept_asp_AS"/>
</dbReference>
<organism evidence="9 10">
    <name type="scientific">Platanthera zijinensis</name>
    <dbReference type="NCBI Taxonomy" id="2320716"/>
    <lineage>
        <taxon>Eukaryota</taxon>
        <taxon>Viridiplantae</taxon>
        <taxon>Streptophyta</taxon>
        <taxon>Embryophyta</taxon>
        <taxon>Tracheophyta</taxon>
        <taxon>Spermatophyta</taxon>
        <taxon>Magnoliopsida</taxon>
        <taxon>Liliopsida</taxon>
        <taxon>Asparagales</taxon>
        <taxon>Orchidaceae</taxon>
        <taxon>Orchidoideae</taxon>
        <taxon>Orchideae</taxon>
        <taxon>Orchidinae</taxon>
        <taxon>Platanthera</taxon>
    </lineage>
</organism>
<dbReference type="GO" id="GO:0006508">
    <property type="term" value="P:proteolysis"/>
    <property type="evidence" value="ECO:0007669"/>
    <property type="project" value="UniProtKB-KW"/>
</dbReference>
<dbReference type="Proteomes" id="UP001418222">
    <property type="component" value="Unassembled WGS sequence"/>
</dbReference>
<dbReference type="PRINTS" id="PR00705">
    <property type="entry name" value="PAPAIN"/>
</dbReference>
<dbReference type="CDD" id="cd02248">
    <property type="entry name" value="Peptidase_C1A"/>
    <property type="match status" value="1"/>
</dbReference>
<dbReference type="PROSITE" id="PS00639">
    <property type="entry name" value="THIOL_PROTEASE_HIS"/>
    <property type="match status" value="1"/>
</dbReference>
<dbReference type="InterPro" id="IPR013128">
    <property type="entry name" value="Peptidase_C1A"/>
</dbReference>
<dbReference type="GO" id="GO:0008234">
    <property type="term" value="F:cysteine-type peptidase activity"/>
    <property type="evidence" value="ECO:0007669"/>
    <property type="project" value="UniProtKB-KW"/>
</dbReference>
<sequence>MEESYHYITCSNSILFMEMLAAESACWAFASTGAIEGINKIATGSLVSLSEQELVDCDRTYNTGCSGGLMEYAYNWVLKNHGIDTEEDYPYRSAERSCIKNKLNNRVVTIDGYTDVPAHNEKLLLQAVASQPISAGICGSERTFQLYSKGIFSGPCSTSLDHAVLIVGYGSENGGDYWILKNSWGTNWGMNGYMHLLRNGGDSQGVCGINMLPSYPTKTTPNPPSPSPRPTKCNLLTYCPASSTCCCTRRFFGLCFSYGCCELESAVCCKDHRYCCPHDYPVCDRGTKQCFKLLCDFLNTRPNSAVLNSYVQPIRVCQQRDSAVSTGYGQASGGKMLLYMLTILQILIHARITISVKNLELEEIHVDLENIFGKMKFCGTEPPFSYKSSRIFGEAEVVERLQRVNSIESAECTLKIMKDIQVLVEGCEEVTVRDLMPSLFLPTPPS</sequence>
<comment type="similarity">
    <text evidence="1">Belongs to the peptidase C1 family.</text>
</comment>
<dbReference type="InterPro" id="IPR025660">
    <property type="entry name" value="Pept_his_AS"/>
</dbReference>
<dbReference type="SUPFAM" id="SSF57277">
    <property type="entry name" value="Granulin repeat"/>
    <property type="match status" value="1"/>
</dbReference>
<dbReference type="InterPro" id="IPR000668">
    <property type="entry name" value="Peptidase_C1A_C"/>
</dbReference>
<name>A0AAP0BR16_9ASPA</name>
<protein>
    <submittedName>
        <fullName evidence="9">Uncharacterized protein</fullName>
    </submittedName>
</protein>
<dbReference type="SMART" id="SM00277">
    <property type="entry name" value="GRAN"/>
    <property type="match status" value="1"/>
</dbReference>
<evidence type="ECO:0000256" key="4">
    <source>
        <dbReference type="ARBA" id="ARBA00022807"/>
    </source>
</evidence>
<evidence type="ECO:0000256" key="2">
    <source>
        <dbReference type="ARBA" id="ARBA00022670"/>
    </source>
</evidence>
<evidence type="ECO:0000313" key="9">
    <source>
        <dbReference type="EMBL" id="KAK8947241.1"/>
    </source>
</evidence>
<dbReference type="SUPFAM" id="SSF54001">
    <property type="entry name" value="Cysteine proteinases"/>
    <property type="match status" value="1"/>
</dbReference>
<dbReference type="PANTHER" id="PTHR12411">
    <property type="entry name" value="CYSTEINE PROTEASE FAMILY C1-RELATED"/>
    <property type="match status" value="1"/>
</dbReference>
<comment type="caution">
    <text evidence="9">The sequence shown here is derived from an EMBL/GenBank/DDBJ whole genome shotgun (WGS) entry which is preliminary data.</text>
</comment>
<keyword evidence="3" id="KW-0378">Hydrolase</keyword>
<dbReference type="EMBL" id="JBBWWQ010000005">
    <property type="protein sequence ID" value="KAK8947241.1"/>
    <property type="molecule type" value="Genomic_DNA"/>
</dbReference>
<evidence type="ECO:0000313" key="10">
    <source>
        <dbReference type="Proteomes" id="UP001418222"/>
    </source>
</evidence>
<reference evidence="9 10" key="1">
    <citation type="journal article" date="2022" name="Nat. Plants">
        <title>Genomes of leafy and leafless Platanthera orchids illuminate the evolution of mycoheterotrophy.</title>
        <authorList>
            <person name="Li M.H."/>
            <person name="Liu K.W."/>
            <person name="Li Z."/>
            <person name="Lu H.C."/>
            <person name="Ye Q.L."/>
            <person name="Zhang D."/>
            <person name="Wang J.Y."/>
            <person name="Li Y.F."/>
            <person name="Zhong Z.M."/>
            <person name="Liu X."/>
            <person name="Yu X."/>
            <person name="Liu D.K."/>
            <person name="Tu X.D."/>
            <person name="Liu B."/>
            <person name="Hao Y."/>
            <person name="Liao X.Y."/>
            <person name="Jiang Y.T."/>
            <person name="Sun W.H."/>
            <person name="Chen J."/>
            <person name="Chen Y.Q."/>
            <person name="Ai Y."/>
            <person name="Zhai J.W."/>
            <person name="Wu S.S."/>
            <person name="Zhou Z."/>
            <person name="Hsiao Y.Y."/>
            <person name="Wu W.L."/>
            <person name="Chen Y.Y."/>
            <person name="Lin Y.F."/>
            <person name="Hsu J.L."/>
            <person name="Li C.Y."/>
            <person name="Wang Z.W."/>
            <person name="Zhao X."/>
            <person name="Zhong W.Y."/>
            <person name="Ma X.K."/>
            <person name="Ma L."/>
            <person name="Huang J."/>
            <person name="Chen G.Z."/>
            <person name="Huang M.Z."/>
            <person name="Huang L."/>
            <person name="Peng D.H."/>
            <person name="Luo Y.B."/>
            <person name="Zou S.Q."/>
            <person name="Chen S.P."/>
            <person name="Lan S."/>
            <person name="Tsai W.C."/>
            <person name="Van de Peer Y."/>
            <person name="Liu Z.J."/>
        </authorList>
    </citation>
    <scope>NUCLEOTIDE SEQUENCE [LARGE SCALE GENOMIC DNA]</scope>
    <source>
        <strain evidence="9">Lor287</strain>
    </source>
</reference>
<evidence type="ECO:0000256" key="3">
    <source>
        <dbReference type="ARBA" id="ARBA00022801"/>
    </source>
</evidence>
<feature type="domain" description="Peptidase C1A papain C-terminal" evidence="8">
    <location>
        <begin position="1"/>
        <end position="217"/>
    </location>
</feature>
<dbReference type="InterPro" id="IPR037277">
    <property type="entry name" value="Granulin_sf"/>
</dbReference>
<dbReference type="InterPro" id="IPR038765">
    <property type="entry name" value="Papain-like_cys_pep_sf"/>
</dbReference>
<keyword evidence="2" id="KW-0645">Protease</keyword>
<dbReference type="Pfam" id="PF00112">
    <property type="entry name" value="Peptidase_C1"/>
    <property type="match status" value="1"/>
</dbReference>
<dbReference type="Gene3D" id="2.10.25.160">
    <property type="entry name" value="Granulin"/>
    <property type="match status" value="1"/>
</dbReference>
<dbReference type="SMART" id="SM00645">
    <property type="entry name" value="Pept_C1"/>
    <property type="match status" value="1"/>
</dbReference>
<dbReference type="PROSITE" id="PS00640">
    <property type="entry name" value="THIOL_PROTEASE_ASN"/>
    <property type="match status" value="1"/>
</dbReference>
<keyword evidence="4" id="KW-0788">Thiol protease</keyword>
<evidence type="ECO:0000259" key="8">
    <source>
        <dbReference type="SMART" id="SM00645"/>
    </source>
</evidence>
<accession>A0AAP0BR16</accession>
<dbReference type="InterPro" id="IPR039417">
    <property type="entry name" value="Peptidase_C1A_papain-like"/>
</dbReference>
<dbReference type="FunFam" id="3.90.70.10:FF:000332">
    <property type="entry name" value="Cathepsin L1"/>
    <property type="match status" value="1"/>
</dbReference>